<comment type="function">
    <text evidence="5">Zinc chaperone that directly transfers zinc cofactor to target proteins, thereby activating them. Zinc is transferred from the CXCC motif in the GTPase domain to the zinc binding site in target proteins in a process requiring GTP hydrolysis.</text>
</comment>
<dbReference type="PANTHER" id="PTHR13748:SF59">
    <property type="entry name" value="COBW C-TERMINAL DOMAIN-CONTAINING PROTEIN"/>
    <property type="match status" value="1"/>
</dbReference>
<dbReference type="InterPro" id="IPR003495">
    <property type="entry name" value="CobW/HypB/UreG_nucleotide-bd"/>
</dbReference>
<dbReference type="EMBL" id="MSPX01000008">
    <property type="protein sequence ID" value="OQP86240.1"/>
    <property type="molecule type" value="Genomic_DNA"/>
</dbReference>
<name>A0ABX3PCQ9_9HYPH</name>
<dbReference type="Gene3D" id="3.40.50.300">
    <property type="entry name" value="P-loop containing nucleotide triphosphate hydrolases"/>
    <property type="match status" value="1"/>
</dbReference>
<protein>
    <submittedName>
        <fullName evidence="9">Cobalamin biosynthesis protein CobW</fullName>
    </submittedName>
</protein>
<dbReference type="CDD" id="cd03112">
    <property type="entry name" value="CobW-like"/>
    <property type="match status" value="1"/>
</dbReference>
<dbReference type="Pfam" id="PF07683">
    <property type="entry name" value="CobW_C"/>
    <property type="match status" value="1"/>
</dbReference>
<reference evidence="9 10" key="1">
    <citation type="journal article" date="2017" name="Antonie Van Leeuwenhoek">
        <title>Rhizobium rhizosphaerae sp. nov., a novel species isolated from rice rhizosphere.</title>
        <authorList>
            <person name="Zhao J.J."/>
            <person name="Zhang J."/>
            <person name="Zhang R.J."/>
            <person name="Zhang C.W."/>
            <person name="Yin H.Q."/>
            <person name="Zhang X.X."/>
        </authorList>
    </citation>
    <scope>NUCLEOTIDE SEQUENCE [LARGE SCALE GENOMIC DNA]</scope>
    <source>
        <strain evidence="9 10">RD15</strain>
    </source>
</reference>
<gene>
    <name evidence="9" type="ORF">BTR14_11075</name>
</gene>
<dbReference type="Proteomes" id="UP000192652">
    <property type="component" value="Unassembled WGS sequence"/>
</dbReference>
<proteinExistence type="inferred from homology"/>
<dbReference type="Pfam" id="PF02492">
    <property type="entry name" value="cobW"/>
    <property type="match status" value="1"/>
</dbReference>
<dbReference type="SUPFAM" id="SSF52540">
    <property type="entry name" value="P-loop containing nucleoside triphosphate hydrolases"/>
    <property type="match status" value="1"/>
</dbReference>
<feature type="domain" description="CobW C-terminal" evidence="8">
    <location>
        <begin position="282"/>
        <end position="375"/>
    </location>
</feature>
<comment type="similarity">
    <text evidence="4">Belongs to the SIMIBI class G3E GTPase family. ZNG1 subfamily.</text>
</comment>
<dbReference type="InterPro" id="IPR036627">
    <property type="entry name" value="CobW-likC_sf"/>
</dbReference>
<evidence type="ECO:0000256" key="7">
    <source>
        <dbReference type="SAM" id="MobiDB-lite"/>
    </source>
</evidence>
<evidence type="ECO:0000313" key="10">
    <source>
        <dbReference type="Proteomes" id="UP000192652"/>
    </source>
</evidence>
<evidence type="ECO:0000256" key="2">
    <source>
        <dbReference type="ARBA" id="ARBA00022801"/>
    </source>
</evidence>
<evidence type="ECO:0000256" key="4">
    <source>
        <dbReference type="ARBA" id="ARBA00034320"/>
    </source>
</evidence>
<feature type="compositionally biased region" description="Basic residues" evidence="7">
    <location>
        <begin position="239"/>
        <end position="251"/>
    </location>
</feature>
<keyword evidence="1" id="KW-0547">Nucleotide-binding</keyword>
<dbReference type="PANTHER" id="PTHR13748">
    <property type="entry name" value="COBW-RELATED"/>
    <property type="match status" value="1"/>
</dbReference>
<dbReference type="InterPro" id="IPR051316">
    <property type="entry name" value="Zinc-reg_GTPase_activator"/>
</dbReference>
<dbReference type="RefSeq" id="WP_081176226.1">
    <property type="nucleotide sequence ID" value="NZ_MSPX01000008.1"/>
</dbReference>
<evidence type="ECO:0000256" key="6">
    <source>
        <dbReference type="ARBA" id="ARBA00049117"/>
    </source>
</evidence>
<comment type="catalytic activity">
    <reaction evidence="6">
        <text>GTP + H2O = GDP + phosphate + H(+)</text>
        <dbReference type="Rhea" id="RHEA:19669"/>
        <dbReference type="ChEBI" id="CHEBI:15377"/>
        <dbReference type="ChEBI" id="CHEBI:15378"/>
        <dbReference type="ChEBI" id="CHEBI:37565"/>
        <dbReference type="ChEBI" id="CHEBI:43474"/>
        <dbReference type="ChEBI" id="CHEBI:58189"/>
    </reaction>
    <physiologicalReaction direction="left-to-right" evidence="6">
        <dbReference type="Rhea" id="RHEA:19670"/>
    </physiologicalReaction>
</comment>
<evidence type="ECO:0000259" key="8">
    <source>
        <dbReference type="SMART" id="SM00833"/>
    </source>
</evidence>
<dbReference type="SMART" id="SM00833">
    <property type="entry name" value="CobW_C"/>
    <property type="match status" value="1"/>
</dbReference>
<dbReference type="InterPro" id="IPR027417">
    <property type="entry name" value="P-loop_NTPase"/>
</dbReference>
<feature type="compositionally biased region" description="Basic and acidic residues" evidence="7">
    <location>
        <begin position="252"/>
        <end position="266"/>
    </location>
</feature>
<evidence type="ECO:0000256" key="1">
    <source>
        <dbReference type="ARBA" id="ARBA00022741"/>
    </source>
</evidence>
<keyword evidence="2" id="KW-0378">Hydrolase</keyword>
<dbReference type="SUPFAM" id="SSF90002">
    <property type="entry name" value="Hypothetical protein YjiA, C-terminal domain"/>
    <property type="match status" value="1"/>
</dbReference>
<evidence type="ECO:0000256" key="3">
    <source>
        <dbReference type="ARBA" id="ARBA00023186"/>
    </source>
</evidence>
<keyword evidence="10" id="KW-1185">Reference proteome</keyword>
<organism evidence="9 10">
    <name type="scientific">Xaviernesmea rhizosphaerae</name>
    <dbReference type="NCBI Taxonomy" id="1672749"/>
    <lineage>
        <taxon>Bacteria</taxon>
        <taxon>Pseudomonadati</taxon>
        <taxon>Pseudomonadota</taxon>
        <taxon>Alphaproteobacteria</taxon>
        <taxon>Hyphomicrobiales</taxon>
        <taxon>Rhizobiaceae</taxon>
        <taxon>Rhizobium/Agrobacterium group</taxon>
        <taxon>Xaviernesmea</taxon>
    </lineage>
</organism>
<keyword evidence="3" id="KW-0143">Chaperone</keyword>
<dbReference type="Gene3D" id="3.30.1220.10">
    <property type="entry name" value="CobW-like, C-terminal domain"/>
    <property type="match status" value="1"/>
</dbReference>
<comment type="caution">
    <text evidence="9">The sequence shown here is derived from an EMBL/GenBank/DDBJ whole genome shotgun (WGS) entry which is preliminary data.</text>
</comment>
<dbReference type="InterPro" id="IPR011629">
    <property type="entry name" value="CobW-like_C"/>
</dbReference>
<sequence length="379" mass="42831">MTASAPETQKPIPVTVLTGYLGAGKTTLLNRILTENHGRKYAVIVNEFGEIGIDNDLIVESDEEIYEMNNGCICCTVRGDLIRVVEGLMRRPGRFDAIIVETTGLADPVPVAQTFFMDDDVRAKTELDAVVALVDAKHLPLRLKDSREAEDQIAFADVVLLNKTDLVTPEELARIEATVRVINPSARIYRTERSNIDLSRVLDQGAFSLERALENDPHFLDEGAHEHDHVCGPDCDHDHHHHGHDHHHHDHDHHDHDHHHGHDHDHGHHHHDAPSPIHDVTVQSISLRGGEMVPDRFFPWIQKVTQTMGPNILRLKGIIAFAGDEQRYVVQGVHMIIEGDHQRPWKDGEKHESRLVFIGRDLDREKIEKSFKACEAQTN</sequence>
<evidence type="ECO:0000313" key="9">
    <source>
        <dbReference type="EMBL" id="OQP86240.1"/>
    </source>
</evidence>
<accession>A0ABX3PCQ9</accession>
<feature type="region of interest" description="Disordered" evidence="7">
    <location>
        <begin position="238"/>
        <end position="276"/>
    </location>
</feature>
<evidence type="ECO:0000256" key="5">
    <source>
        <dbReference type="ARBA" id="ARBA00045658"/>
    </source>
</evidence>